<accession>U1X924</accession>
<feature type="transmembrane region" description="Helical" evidence="1">
    <location>
        <begin position="146"/>
        <end position="167"/>
    </location>
</feature>
<dbReference type="eggNOG" id="ENOG502ZC3K">
    <property type="taxonomic scope" value="Bacteria"/>
</dbReference>
<reference evidence="2 3" key="1">
    <citation type="submission" date="2013-08" db="EMBL/GenBank/DDBJ databases">
        <authorList>
            <person name="Weinstock G."/>
            <person name="Sodergren E."/>
            <person name="Wylie T."/>
            <person name="Fulton L."/>
            <person name="Fulton R."/>
            <person name="Fronick C."/>
            <person name="O'Laughlin M."/>
            <person name="Godfrey J."/>
            <person name="Miner T."/>
            <person name="Herter B."/>
            <person name="Appelbaum E."/>
            <person name="Cordes M."/>
            <person name="Lek S."/>
            <person name="Wollam A."/>
            <person name="Pepin K.H."/>
            <person name="Palsikar V.B."/>
            <person name="Mitreva M."/>
            <person name="Wilson R.K."/>
        </authorList>
    </citation>
    <scope>NUCLEOTIDE SEQUENCE [LARGE SCALE GENOMIC DNA]</scope>
    <source>
        <strain evidence="2 3">ATCC 12856</strain>
    </source>
</reference>
<dbReference type="EMBL" id="AWSJ01000055">
    <property type="protein sequence ID" value="ERI11053.1"/>
    <property type="molecule type" value="Genomic_DNA"/>
</dbReference>
<dbReference type="AlphaFoldDB" id="U1X924"/>
<keyword evidence="3" id="KW-1185">Reference proteome</keyword>
<dbReference type="PATRIC" id="fig|649747.3.peg.784"/>
<gene>
    <name evidence="2" type="ORF">HMPREF0083_00865</name>
</gene>
<dbReference type="NCBIfam" id="TIGR02185">
    <property type="entry name" value="Trep_Strep"/>
    <property type="match status" value="1"/>
</dbReference>
<organism evidence="2 3">
    <name type="scientific">Aneurinibacillus aneurinilyticus ATCC 12856</name>
    <dbReference type="NCBI Taxonomy" id="649747"/>
    <lineage>
        <taxon>Bacteria</taxon>
        <taxon>Bacillati</taxon>
        <taxon>Bacillota</taxon>
        <taxon>Bacilli</taxon>
        <taxon>Bacillales</taxon>
        <taxon>Paenibacillaceae</taxon>
        <taxon>Aneurinibacillus group</taxon>
        <taxon>Aneurinibacillus</taxon>
    </lineage>
</organism>
<protein>
    <recommendedName>
        <fullName evidence="4">TIGR02185 family protein</fullName>
    </recommendedName>
</protein>
<keyword evidence="1" id="KW-1133">Transmembrane helix</keyword>
<dbReference type="Proteomes" id="UP000016511">
    <property type="component" value="Unassembled WGS sequence"/>
</dbReference>
<feature type="transmembrane region" description="Helical" evidence="1">
    <location>
        <begin position="196"/>
        <end position="219"/>
    </location>
</feature>
<keyword evidence="1" id="KW-0812">Transmembrane</keyword>
<dbReference type="Pfam" id="PF09605">
    <property type="entry name" value="Trep_Strep"/>
    <property type="match status" value="1"/>
</dbReference>
<evidence type="ECO:0000256" key="1">
    <source>
        <dbReference type="SAM" id="Phobius"/>
    </source>
</evidence>
<feature type="transmembrane region" description="Helical" evidence="1">
    <location>
        <begin position="50"/>
        <end position="81"/>
    </location>
</feature>
<dbReference type="HOGENOM" id="CLU_093450_0_2_9"/>
<sequence>MIMIIIIIFVFIYASANNERLYSKQGGIIMQTQIATIQNKWKMRDFITLAIFNVVMLIIMTICPIFTIVSYLVVGGAAALFNGPIYMVMSNKIDKRGVLFFTCIITGLYFVAFGYAYYLLTLAVIGIICELVLWGGDSYKSPVRNAIGYAIFYVGWSLCGVVPLIFFREQYLAILKKGYSPEQLETMLYYFDTPSMILLMCAISAVGGLAGCFIGNLLMKKHVKKAKLV</sequence>
<name>U1X924_ANEAE</name>
<evidence type="ECO:0000313" key="3">
    <source>
        <dbReference type="Proteomes" id="UP000016511"/>
    </source>
</evidence>
<evidence type="ECO:0008006" key="4">
    <source>
        <dbReference type="Google" id="ProtNLM"/>
    </source>
</evidence>
<keyword evidence="1" id="KW-0472">Membrane</keyword>
<comment type="caution">
    <text evidence="2">The sequence shown here is derived from an EMBL/GenBank/DDBJ whole genome shotgun (WGS) entry which is preliminary data.</text>
</comment>
<evidence type="ECO:0000313" key="2">
    <source>
        <dbReference type="EMBL" id="ERI11053.1"/>
    </source>
</evidence>
<dbReference type="STRING" id="649747.HMPREF0083_00865"/>
<dbReference type="InterPro" id="IPR011733">
    <property type="entry name" value="CHP02185_IM"/>
</dbReference>
<proteinExistence type="predicted"/>
<feature type="transmembrane region" description="Helical" evidence="1">
    <location>
        <begin position="117"/>
        <end position="134"/>
    </location>
</feature>
<feature type="transmembrane region" description="Helical" evidence="1">
    <location>
        <begin position="93"/>
        <end position="111"/>
    </location>
</feature>